<keyword evidence="4" id="KW-1185">Reference proteome</keyword>
<dbReference type="Pfam" id="PF01979">
    <property type="entry name" value="Amidohydro_1"/>
    <property type="match status" value="1"/>
</dbReference>
<dbReference type="PANTHER" id="PTHR43135:SF3">
    <property type="entry name" value="ALPHA-D-RIBOSE 1-METHYLPHOSPHONATE 5-TRIPHOSPHATE DIPHOSPHATASE"/>
    <property type="match status" value="1"/>
</dbReference>
<dbReference type="AlphaFoldDB" id="A0A6G6GI09"/>
<name>A0A6G6GI09_9FLAO</name>
<dbReference type="Gene3D" id="3.40.50.10910">
    <property type="entry name" value="Amidohydrolase"/>
    <property type="match status" value="1"/>
</dbReference>
<reference evidence="3 4" key="1">
    <citation type="submission" date="2020-02" db="EMBL/GenBank/DDBJ databases">
        <title>Complete genome sequence of Flavobacteriaceae bacterium.</title>
        <authorList>
            <person name="Kim S.-J."/>
            <person name="Kim Y.-S."/>
            <person name="Kim K.-H."/>
        </authorList>
    </citation>
    <scope>NUCLEOTIDE SEQUENCE [LARGE SCALE GENOMIC DNA]</scope>
    <source>
        <strain evidence="3 4">RR4-40</strain>
    </source>
</reference>
<evidence type="ECO:0000256" key="1">
    <source>
        <dbReference type="SAM" id="SignalP"/>
    </source>
</evidence>
<keyword evidence="1" id="KW-0732">Signal</keyword>
<protein>
    <submittedName>
        <fullName evidence="3">Amidohydrolase family protein</fullName>
    </submittedName>
</protein>
<organism evidence="3 4">
    <name type="scientific">Rasiella rasia</name>
    <dbReference type="NCBI Taxonomy" id="2744027"/>
    <lineage>
        <taxon>Bacteria</taxon>
        <taxon>Pseudomonadati</taxon>
        <taxon>Bacteroidota</taxon>
        <taxon>Flavobacteriia</taxon>
        <taxon>Flavobacteriales</taxon>
        <taxon>Flavobacteriaceae</taxon>
        <taxon>Rasiella</taxon>
    </lineage>
</organism>
<evidence type="ECO:0000313" key="3">
    <source>
        <dbReference type="EMBL" id="QIE58140.1"/>
    </source>
</evidence>
<dbReference type="Gene3D" id="3.30.110.90">
    <property type="entry name" value="Amidohydrolase"/>
    <property type="match status" value="1"/>
</dbReference>
<proteinExistence type="predicted"/>
<dbReference type="EMBL" id="CP049057">
    <property type="protein sequence ID" value="QIE58140.1"/>
    <property type="molecule type" value="Genomic_DNA"/>
</dbReference>
<dbReference type="KEGG" id="mgel:G5B37_00735"/>
<feature type="signal peptide" evidence="1">
    <location>
        <begin position="1"/>
        <end position="18"/>
    </location>
</feature>
<dbReference type="SUPFAM" id="SSF51338">
    <property type="entry name" value="Composite domain of metallo-dependent hydrolases"/>
    <property type="match status" value="1"/>
</dbReference>
<dbReference type="InterPro" id="IPR051781">
    <property type="entry name" value="Metallo-dep_Hydrolase"/>
</dbReference>
<dbReference type="InterPro" id="IPR032466">
    <property type="entry name" value="Metal_Hydrolase"/>
</dbReference>
<evidence type="ECO:0000313" key="4">
    <source>
        <dbReference type="Proteomes" id="UP000505306"/>
    </source>
</evidence>
<dbReference type="Gene3D" id="2.30.40.10">
    <property type="entry name" value="Urease, subunit C, domain 1"/>
    <property type="match status" value="1"/>
</dbReference>
<dbReference type="PANTHER" id="PTHR43135">
    <property type="entry name" value="ALPHA-D-RIBOSE 1-METHYLPHOSPHONATE 5-TRIPHOSPHATE DIPHOSPHATASE"/>
    <property type="match status" value="1"/>
</dbReference>
<evidence type="ECO:0000259" key="2">
    <source>
        <dbReference type="Pfam" id="PF01979"/>
    </source>
</evidence>
<dbReference type="Proteomes" id="UP000505306">
    <property type="component" value="Chromosome"/>
</dbReference>
<dbReference type="RefSeq" id="WP_164678138.1">
    <property type="nucleotide sequence ID" value="NZ_CP049057.1"/>
</dbReference>
<dbReference type="Gene3D" id="1.20.58.520">
    <property type="entry name" value="Amidohydrolase"/>
    <property type="match status" value="1"/>
</dbReference>
<dbReference type="InterPro" id="IPR006680">
    <property type="entry name" value="Amidohydro-rel"/>
</dbReference>
<feature type="domain" description="Amidohydrolase-related" evidence="2">
    <location>
        <begin position="68"/>
        <end position="374"/>
    </location>
</feature>
<dbReference type="GO" id="GO:0016810">
    <property type="term" value="F:hydrolase activity, acting on carbon-nitrogen (but not peptide) bonds"/>
    <property type="evidence" value="ECO:0007669"/>
    <property type="project" value="InterPro"/>
</dbReference>
<gene>
    <name evidence="3" type="ORF">G5B37_00735</name>
</gene>
<keyword evidence="3" id="KW-0378">Hydrolase</keyword>
<feature type="chain" id="PRO_5026071899" evidence="1">
    <location>
        <begin position="19"/>
        <end position="375"/>
    </location>
</feature>
<dbReference type="SUPFAM" id="SSF51556">
    <property type="entry name" value="Metallo-dependent hydrolases"/>
    <property type="match status" value="1"/>
</dbReference>
<sequence>MKTLLKLLLLLCVSVVSAQKFVITNVTVFDGEAVTDTISVLVEDGVITEIAKTITTDATTVDGTGKFLMPALTNCHVHAWSNDALTEAAQAGVTNVLDMHGVEMAQGMMKSLKDSTNYARCFVAGAAATAPGGHGTQYGFPTPTLIKPEEAEGFISDRIAAGADYIKIIVEPWKETLSHETVGALIAAAHAKDKRAVVHISKAEDAKKVLENGADGLVHVWWDTLISTEQLKTWSRNKDCFIMPTLLTSQLVLPMIRKSAPEGKLLSDEQLEQQVKMIYDAGIDILAGTDPPNAGINYGTDLYKELKLLSKAGVPNLVVLKSATSLPAKYFPLGKTGSIKEGYKADMLLLNASPIQDIDNISNIAVVWKDGKKVR</sequence>
<accession>A0A6G6GI09</accession>
<dbReference type="InterPro" id="IPR011059">
    <property type="entry name" value="Metal-dep_hydrolase_composite"/>
</dbReference>